<accession>A0ABD2NUR6</accession>
<dbReference type="Pfam" id="PF04560">
    <property type="entry name" value="RNA_pol_Rpb2_7"/>
    <property type="match status" value="1"/>
</dbReference>
<evidence type="ECO:0000313" key="9">
    <source>
        <dbReference type="EMBL" id="KAL3282472.1"/>
    </source>
</evidence>
<dbReference type="FunFam" id="3.90.1800.10:FF:000003">
    <property type="entry name" value="DNA-directed RNA polymerase subunit beta"/>
    <property type="match status" value="1"/>
</dbReference>
<evidence type="ECO:0000256" key="5">
    <source>
        <dbReference type="ARBA" id="ARBA00022695"/>
    </source>
</evidence>
<evidence type="ECO:0000256" key="1">
    <source>
        <dbReference type="ARBA" id="ARBA00006835"/>
    </source>
</evidence>
<dbReference type="InterPro" id="IPR007120">
    <property type="entry name" value="DNA-dir_RNAP_su2_dom"/>
</dbReference>
<keyword evidence="6" id="KW-0804">Transcription</keyword>
<dbReference type="AlphaFoldDB" id="A0ABD2NUR6"/>
<comment type="similarity">
    <text evidence="1">Belongs to the RNA polymerase beta chain family.</text>
</comment>
<evidence type="ECO:0000256" key="3">
    <source>
        <dbReference type="ARBA" id="ARBA00022478"/>
    </source>
</evidence>
<protein>
    <recommendedName>
        <fullName evidence="2">DNA-directed RNA polymerase</fullName>
        <ecNumber evidence="2">2.7.7.6</ecNumber>
    </recommendedName>
</protein>
<comment type="caution">
    <text evidence="9">The sequence shown here is derived from an EMBL/GenBank/DDBJ whole genome shotgun (WGS) entry which is preliminary data.</text>
</comment>
<evidence type="ECO:0000259" key="8">
    <source>
        <dbReference type="Pfam" id="PF04560"/>
    </source>
</evidence>
<evidence type="ECO:0000256" key="6">
    <source>
        <dbReference type="ARBA" id="ARBA00023163"/>
    </source>
</evidence>
<dbReference type="Proteomes" id="UP001516400">
    <property type="component" value="Unassembled WGS sequence"/>
</dbReference>
<evidence type="ECO:0000256" key="4">
    <source>
        <dbReference type="ARBA" id="ARBA00022679"/>
    </source>
</evidence>
<dbReference type="PANTHER" id="PTHR20856">
    <property type="entry name" value="DNA-DIRECTED RNA POLYMERASE I SUBUNIT 2"/>
    <property type="match status" value="1"/>
</dbReference>
<dbReference type="Gene3D" id="3.90.1800.10">
    <property type="entry name" value="RNA polymerase alpha subunit dimerisation domain"/>
    <property type="match status" value="1"/>
</dbReference>
<organism evidence="9 10">
    <name type="scientific">Cryptolaemus montrouzieri</name>
    <dbReference type="NCBI Taxonomy" id="559131"/>
    <lineage>
        <taxon>Eukaryota</taxon>
        <taxon>Metazoa</taxon>
        <taxon>Ecdysozoa</taxon>
        <taxon>Arthropoda</taxon>
        <taxon>Hexapoda</taxon>
        <taxon>Insecta</taxon>
        <taxon>Pterygota</taxon>
        <taxon>Neoptera</taxon>
        <taxon>Endopterygota</taxon>
        <taxon>Coleoptera</taxon>
        <taxon>Polyphaga</taxon>
        <taxon>Cucujiformia</taxon>
        <taxon>Coccinelloidea</taxon>
        <taxon>Coccinellidae</taxon>
        <taxon>Scymninae</taxon>
        <taxon>Scymnini</taxon>
        <taxon>Cryptolaemus</taxon>
    </lineage>
</organism>
<dbReference type="GO" id="GO:0003899">
    <property type="term" value="F:DNA-directed RNA polymerase activity"/>
    <property type="evidence" value="ECO:0007669"/>
    <property type="project" value="UniProtKB-EC"/>
</dbReference>
<dbReference type="GO" id="GO:0000428">
    <property type="term" value="C:DNA-directed RNA polymerase complex"/>
    <property type="evidence" value="ECO:0007669"/>
    <property type="project" value="UniProtKB-KW"/>
</dbReference>
<evidence type="ECO:0000259" key="7">
    <source>
        <dbReference type="Pfam" id="PF00562"/>
    </source>
</evidence>
<dbReference type="InterPro" id="IPR007641">
    <property type="entry name" value="RNA_pol_Rpb2_7"/>
</dbReference>
<dbReference type="EC" id="2.7.7.6" evidence="2"/>
<evidence type="ECO:0000256" key="2">
    <source>
        <dbReference type="ARBA" id="ARBA00012418"/>
    </source>
</evidence>
<proteinExistence type="inferred from homology"/>
<dbReference type="Pfam" id="PF00562">
    <property type="entry name" value="RNA_pol_Rpb2_6"/>
    <property type="match status" value="1"/>
</dbReference>
<keyword evidence="3" id="KW-0240">DNA-directed RNA polymerase</keyword>
<sequence>MPFNEYGICPDIIMNPHGYPSRMTVGKLIELLAGKAGLVEGKFHYGTAFGGSKVQDVSEELCRHGFNYQGKDVFYSGITGETLEAYIYSGPVYYQKLKHMVQDKIHARARGPRAVLTRQPTEGRSRDGGLRLGEMERDCLIGYGASMMLVERLMVSSDQCEVDVCNNCGRLGYCGWCNSCKSSGHVSSITMPYACKLLLTELQAMNITARLTLNHYCQ</sequence>
<dbReference type="InterPro" id="IPR037033">
    <property type="entry name" value="DNA-dir_RNAP_su2_hyb_sf"/>
</dbReference>
<name>A0ABD2NUR6_9CUCU</name>
<dbReference type="FunFam" id="2.40.270.10:FF:000011">
    <property type="entry name" value="DNA-directed RNA polymerase subunit beta"/>
    <property type="match status" value="1"/>
</dbReference>
<dbReference type="InterPro" id="IPR015712">
    <property type="entry name" value="DNA-dir_RNA_pol_su2"/>
</dbReference>
<reference evidence="9 10" key="1">
    <citation type="journal article" date="2021" name="BMC Biol.">
        <title>Horizontally acquired antibacterial genes associated with adaptive radiation of ladybird beetles.</title>
        <authorList>
            <person name="Li H.S."/>
            <person name="Tang X.F."/>
            <person name="Huang Y.H."/>
            <person name="Xu Z.Y."/>
            <person name="Chen M.L."/>
            <person name="Du X.Y."/>
            <person name="Qiu B.Y."/>
            <person name="Chen P.T."/>
            <person name="Zhang W."/>
            <person name="Slipinski A."/>
            <person name="Escalona H.E."/>
            <person name="Waterhouse R.M."/>
            <person name="Zwick A."/>
            <person name="Pang H."/>
        </authorList>
    </citation>
    <scope>NUCLEOTIDE SEQUENCE [LARGE SCALE GENOMIC DNA]</scope>
    <source>
        <strain evidence="9">SYSU2018</strain>
    </source>
</reference>
<feature type="domain" description="DNA-directed RNA polymerase subunit 2 hybrid-binding" evidence="7">
    <location>
        <begin position="1"/>
        <end position="126"/>
    </location>
</feature>
<evidence type="ECO:0000313" key="10">
    <source>
        <dbReference type="Proteomes" id="UP001516400"/>
    </source>
</evidence>
<keyword evidence="5" id="KW-0548">Nucleotidyltransferase</keyword>
<keyword evidence="4" id="KW-0808">Transferase</keyword>
<dbReference type="SUPFAM" id="SSF64484">
    <property type="entry name" value="beta and beta-prime subunits of DNA dependent RNA-polymerase"/>
    <property type="match status" value="1"/>
</dbReference>
<feature type="domain" description="RNA polymerase Rpb2" evidence="8">
    <location>
        <begin position="128"/>
        <end position="212"/>
    </location>
</feature>
<dbReference type="Gene3D" id="2.40.270.10">
    <property type="entry name" value="DNA-directed RNA polymerase, subunit 2, domain 6"/>
    <property type="match status" value="1"/>
</dbReference>
<dbReference type="EMBL" id="JABFTP020000144">
    <property type="protein sequence ID" value="KAL3282472.1"/>
    <property type="molecule type" value="Genomic_DNA"/>
</dbReference>
<keyword evidence="10" id="KW-1185">Reference proteome</keyword>
<gene>
    <name evidence="9" type="ORF">HHI36_005655</name>
</gene>